<dbReference type="AlphaFoldDB" id="A0A507R1V0"/>
<dbReference type="GO" id="GO:0005886">
    <property type="term" value="C:plasma membrane"/>
    <property type="evidence" value="ECO:0007669"/>
    <property type="project" value="TreeGrafter"/>
</dbReference>
<keyword evidence="5 6" id="KW-0472">Membrane</keyword>
<dbReference type="Gene3D" id="1.20.1250.20">
    <property type="entry name" value="MFS general substrate transporter like domains"/>
    <property type="match status" value="1"/>
</dbReference>
<proteinExistence type="inferred from homology"/>
<evidence type="ECO:0000313" key="7">
    <source>
        <dbReference type="EMBL" id="TQB76273.1"/>
    </source>
</evidence>
<dbReference type="EMBL" id="VIFY01000011">
    <property type="protein sequence ID" value="TQB76273.1"/>
    <property type="molecule type" value="Genomic_DNA"/>
</dbReference>
<evidence type="ECO:0000256" key="6">
    <source>
        <dbReference type="SAM" id="Phobius"/>
    </source>
</evidence>
<keyword evidence="3 6" id="KW-0812">Transmembrane</keyword>
<dbReference type="GO" id="GO:0022857">
    <property type="term" value="F:transmembrane transporter activity"/>
    <property type="evidence" value="ECO:0007669"/>
    <property type="project" value="TreeGrafter"/>
</dbReference>
<dbReference type="PANTHER" id="PTHR23501">
    <property type="entry name" value="MAJOR FACILITATOR SUPERFAMILY"/>
    <property type="match status" value="1"/>
</dbReference>
<sequence length="306" mass="33819">MLRFFAFLHLPPELSAQHLQQEQHLLFRAILTVTVSSTQQRLLRGGELKKLIAQAAFVETQAHMDLLLCVLTYVAWGYDQFFNKVASSSRLTQLTISLVGALHLHKSLPREAHSMPGEVHEIAMPHTTNAETRQLLLERARAVLCCFLLSSIVSSYFGDMDAMRWTPHGAYLRNIDGTTPCPTDKMVGSDKEPAREFVHEYVNGITALIIIVPTTLVYFLLMLDGSIISMAIPTITSQFDSLLDTGWYGGAYQLASSAFQPLSGKIYTYFSTKVVFSSPVRKLSIVFKGANRAANGPSSPSSSSSN</sequence>
<protein>
    <submittedName>
        <fullName evidence="7">Uncharacterized protein</fullName>
    </submittedName>
</protein>
<dbReference type="STRING" id="5098.A0A507R1V0"/>
<feature type="transmembrane region" description="Helical" evidence="6">
    <location>
        <begin position="201"/>
        <end position="221"/>
    </location>
</feature>
<dbReference type="InterPro" id="IPR036259">
    <property type="entry name" value="MFS_trans_sf"/>
</dbReference>
<evidence type="ECO:0000256" key="3">
    <source>
        <dbReference type="ARBA" id="ARBA00022692"/>
    </source>
</evidence>
<evidence type="ECO:0000256" key="1">
    <source>
        <dbReference type="ARBA" id="ARBA00004141"/>
    </source>
</evidence>
<keyword evidence="4 6" id="KW-1133">Transmembrane helix</keyword>
<comment type="subcellular location">
    <subcellularLocation>
        <location evidence="1">Membrane</location>
        <topology evidence="1">Multi-pass membrane protein</topology>
    </subcellularLocation>
</comment>
<evidence type="ECO:0000313" key="8">
    <source>
        <dbReference type="Proteomes" id="UP000319663"/>
    </source>
</evidence>
<gene>
    <name evidence="7" type="ORF">MPDQ_000581</name>
</gene>
<keyword evidence="8" id="KW-1185">Reference proteome</keyword>
<comment type="similarity">
    <text evidence="2">Belongs to the major facilitator superfamily. TCR/Tet family.</text>
</comment>
<reference evidence="7 8" key="1">
    <citation type="submission" date="2019-06" db="EMBL/GenBank/DDBJ databases">
        <title>Wine fermentation using esterase from Monascus purpureus.</title>
        <authorList>
            <person name="Geng C."/>
            <person name="Zhang Y."/>
        </authorList>
    </citation>
    <scope>NUCLEOTIDE SEQUENCE [LARGE SCALE GENOMIC DNA]</scope>
    <source>
        <strain evidence="7">HQ1</strain>
    </source>
</reference>
<dbReference type="SUPFAM" id="SSF103473">
    <property type="entry name" value="MFS general substrate transporter"/>
    <property type="match status" value="1"/>
</dbReference>
<comment type="caution">
    <text evidence="7">The sequence shown here is derived from an EMBL/GenBank/DDBJ whole genome shotgun (WGS) entry which is preliminary data.</text>
</comment>
<dbReference type="PANTHER" id="PTHR23501:SF193">
    <property type="entry name" value="MULTIDRUG TRANSPORTER, PUTATIVE (AFU_ORTHOLOGUE AFUA_8G00940)-RELATED"/>
    <property type="match status" value="1"/>
</dbReference>
<name>A0A507R1V0_MONPU</name>
<dbReference type="Proteomes" id="UP000319663">
    <property type="component" value="Unassembled WGS sequence"/>
</dbReference>
<evidence type="ECO:0000256" key="5">
    <source>
        <dbReference type="ARBA" id="ARBA00023136"/>
    </source>
</evidence>
<evidence type="ECO:0000256" key="4">
    <source>
        <dbReference type="ARBA" id="ARBA00022989"/>
    </source>
</evidence>
<organism evidence="7 8">
    <name type="scientific">Monascus purpureus</name>
    <name type="common">Red mold</name>
    <name type="synonym">Monascus anka</name>
    <dbReference type="NCBI Taxonomy" id="5098"/>
    <lineage>
        <taxon>Eukaryota</taxon>
        <taxon>Fungi</taxon>
        <taxon>Dikarya</taxon>
        <taxon>Ascomycota</taxon>
        <taxon>Pezizomycotina</taxon>
        <taxon>Eurotiomycetes</taxon>
        <taxon>Eurotiomycetidae</taxon>
        <taxon>Eurotiales</taxon>
        <taxon>Aspergillaceae</taxon>
        <taxon>Monascus</taxon>
    </lineage>
</organism>
<accession>A0A507R1V0</accession>
<evidence type="ECO:0000256" key="2">
    <source>
        <dbReference type="ARBA" id="ARBA00007520"/>
    </source>
</evidence>